<reference evidence="7 8" key="1">
    <citation type="submission" date="2020-08" db="EMBL/GenBank/DDBJ databases">
        <title>Sequencing the genomes of 1000 actinobacteria strains.</title>
        <authorList>
            <person name="Klenk H.-P."/>
        </authorList>
    </citation>
    <scope>NUCLEOTIDE SEQUENCE [LARGE SCALE GENOMIC DNA]</scope>
    <source>
        <strain evidence="7 8">DSM 105784</strain>
    </source>
</reference>
<dbReference type="EC" id="1.1.1.4" evidence="7"/>
<dbReference type="PROSITE" id="PS00059">
    <property type="entry name" value="ADH_ZINC"/>
    <property type="match status" value="1"/>
</dbReference>
<evidence type="ECO:0000313" key="8">
    <source>
        <dbReference type="Proteomes" id="UP000536685"/>
    </source>
</evidence>
<dbReference type="GO" id="GO:0052587">
    <property type="term" value="F:diacetyl reductase ((R)-acetoin forming) (NAD+) activity"/>
    <property type="evidence" value="ECO:0007669"/>
    <property type="project" value="UniProtKB-EC"/>
</dbReference>
<dbReference type="RefSeq" id="WP_184238814.1">
    <property type="nucleotide sequence ID" value="NZ_JACHMJ010000001.1"/>
</dbReference>
<dbReference type="InterPro" id="IPR011032">
    <property type="entry name" value="GroES-like_sf"/>
</dbReference>
<gene>
    <name evidence="7" type="ORF">HD599_002882</name>
</gene>
<sequence length="352" mass="36187">MNTPTSPARYATVDAPRSLELRTEAGTAEPATDGVIVAISYCGVCATDTHGYTSGGLIPPSVFGHEWAGTIAAVGSDVVGLSVGQRVVACVGPACGTCPQCLAGFTENCDTSFAEANGVTADSPAHGGFANEIAVNARRVLPVLEQLSDEQAALVEPTAVTFHAVKRVNQRLGAFVVVQGAGPIGLLTAQHARHAGAGRVVIVEPNEARRAAATALGFTEVFAPGAEFSAYVFASSNGLGADVLYECTGVAQLMQASAELVRRGGTLALLGYPGTTSVVSYPDWQSRELTVVGSLAYNHEDFTGAMLAIASGAVDVASLHTRTVGLDELQSVLDELDTGTSADAKVLVDPRR</sequence>
<dbReference type="Proteomes" id="UP000536685">
    <property type="component" value="Unassembled WGS sequence"/>
</dbReference>
<dbReference type="InterPro" id="IPR013154">
    <property type="entry name" value="ADH-like_N"/>
</dbReference>
<evidence type="ECO:0000256" key="5">
    <source>
        <dbReference type="RuleBase" id="RU361277"/>
    </source>
</evidence>
<protein>
    <submittedName>
        <fullName evidence="7">(R,R)-butanediol dehydrogenase/meso-butanediol dehydrogenase/diacetyl reductase</fullName>
        <ecNumber evidence="7">1.1.1.-</ecNumber>
        <ecNumber evidence="7">1.1.1.303</ecNumber>
        <ecNumber evidence="7">1.1.1.4</ecNumber>
    </submittedName>
</protein>
<proteinExistence type="inferred from homology"/>
<dbReference type="PANTHER" id="PTHR43401:SF2">
    <property type="entry name" value="L-THREONINE 3-DEHYDROGENASE"/>
    <property type="match status" value="1"/>
</dbReference>
<keyword evidence="3 5" id="KW-0862">Zinc</keyword>
<keyword evidence="4 7" id="KW-0560">Oxidoreductase</keyword>
<evidence type="ECO:0000259" key="6">
    <source>
        <dbReference type="SMART" id="SM00829"/>
    </source>
</evidence>
<dbReference type="AlphaFoldDB" id="A0A841AT33"/>
<keyword evidence="2 5" id="KW-0479">Metal-binding</keyword>
<evidence type="ECO:0000313" key="7">
    <source>
        <dbReference type="EMBL" id="MBB5844559.1"/>
    </source>
</evidence>
<organism evidence="7 8">
    <name type="scientific">Conyzicola lurida</name>
    <dbReference type="NCBI Taxonomy" id="1172621"/>
    <lineage>
        <taxon>Bacteria</taxon>
        <taxon>Bacillati</taxon>
        <taxon>Actinomycetota</taxon>
        <taxon>Actinomycetes</taxon>
        <taxon>Micrococcales</taxon>
        <taxon>Microbacteriaceae</taxon>
        <taxon>Conyzicola</taxon>
    </lineage>
</organism>
<dbReference type="Gene3D" id="3.40.50.720">
    <property type="entry name" value="NAD(P)-binding Rossmann-like Domain"/>
    <property type="match status" value="1"/>
</dbReference>
<dbReference type="GO" id="GO:0000721">
    <property type="term" value="F:(R,R)-butanediol dehydrogenase activity"/>
    <property type="evidence" value="ECO:0007669"/>
    <property type="project" value="UniProtKB-EC"/>
</dbReference>
<comment type="cofactor">
    <cofactor evidence="1 5">
        <name>Zn(2+)</name>
        <dbReference type="ChEBI" id="CHEBI:29105"/>
    </cofactor>
</comment>
<evidence type="ECO:0000256" key="1">
    <source>
        <dbReference type="ARBA" id="ARBA00001947"/>
    </source>
</evidence>
<dbReference type="GO" id="GO:0008270">
    <property type="term" value="F:zinc ion binding"/>
    <property type="evidence" value="ECO:0007669"/>
    <property type="project" value="InterPro"/>
</dbReference>
<dbReference type="Pfam" id="PF00107">
    <property type="entry name" value="ADH_zinc_N"/>
    <property type="match status" value="1"/>
</dbReference>
<dbReference type="EMBL" id="JACHMJ010000001">
    <property type="protein sequence ID" value="MBB5844559.1"/>
    <property type="molecule type" value="Genomic_DNA"/>
</dbReference>
<evidence type="ECO:0000256" key="2">
    <source>
        <dbReference type="ARBA" id="ARBA00022723"/>
    </source>
</evidence>
<comment type="similarity">
    <text evidence="5">Belongs to the zinc-containing alcohol dehydrogenase family.</text>
</comment>
<dbReference type="InterPro" id="IPR013149">
    <property type="entry name" value="ADH-like_C"/>
</dbReference>
<name>A0A841AT33_9MICO</name>
<evidence type="ECO:0000256" key="3">
    <source>
        <dbReference type="ARBA" id="ARBA00022833"/>
    </source>
</evidence>
<dbReference type="Pfam" id="PF08240">
    <property type="entry name" value="ADH_N"/>
    <property type="match status" value="1"/>
</dbReference>
<keyword evidence="8" id="KW-1185">Reference proteome</keyword>
<evidence type="ECO:0000256" key="4">
    <source>
        <dbReference type="ARBA" id="ARBA00023002"/>
    </source>
</evidence>
<dbReference type="InterPro" id="IPR036291">
    <property type="entry name" value="NAD(P)-bd_dom_sf"/>
</dbReference>
<dbReference type="PANTHER" id="PTHR43401">
    <property type="entry name" value="L-THREONINE 3-DEHYDROGENASE"/>
    <property type="match status" value="1"/>
</dbReference>
<dbReference type="Gene3D" id="3.90.180.10">
    <property type="entry name" value="Medium-chain alcohol dehydrogenases, catalytic domain"/>
    <property type="match status" value="1"/>
</dbReference>
<feature type="domain" description="Enoyl reductase (ER)" evidence="6">
    <location>
        <begin position="14"/>
        <end position="348"/>
    </location>
</feature>
<dbReference type="SUPFAM" id="SSF51735">
    <property type="entry name" value="NAD(P)-binding Rossmann-fold domains"/>
    <property type="match status" value="1"/>
</dbReference>
<dbReference type="InterPro" id="IPR020843">
    <property type="entry name" value="ER"/>
</dbReference>
<dbReference type="InterPro" id="IPR002328">
    <property type="entry name" value="ADH_Zn_CS"/>
</dbReference>
<dbReference type="SMART" id="SM00829">
    <property type="entry name" value="PKS_ER"/>
    <property type="match status" value="1"/>
</dbReference>
<dbReference type="SUPFAM" id="SSF50129">
    <property type="entry name" value="GroES-like"/>
    <property type="match status" value="1"/>
</dbReference>
<dbReference type="EC" id="1.1.1.-" evidence="7"/>
<accession>A0A841AT33</accession>
<dbReference type="InterPro" id="IPR050129">
    <property type="entry name" value="Zn_alcohol_dh"/>
</dbReference>
<comment type="caution">
    <text evidence="7">The sequence shown here is derived from an EMBL/GenBank/DDBJ whole genome shotgun (WGS) entry which is preliminary data.</text>
</comment>
<dbReference type="EC" id="1.1.1.303" evidence="7"/>